<protein>
    <recommendedName>
        <fullName evidence="8">Transposase IS891/IS1136/IS1341 domain-containing protein</fullName>
    </recommendedName>
</protein>
<evidence type="ECO:0000313" key="7">
    <source>
        <dbReference type="EMBL" id="KKN48070.1"/>
    </source>
</evidence>
<dbReference type="InterPro" id="IPR010095">
    <property type="entry name" value="Cas12f1-like_TNB"/>
</dbReference>
<dbReference type="AlphaFoldDB" id="A0A0F9QUV4"/>
<gene>
    <name evidence="7" type="ORF">LCGC14_0656610</name>
</gene>
<dbReference type="GO" id="GO:0003677">
    <property type="term" value="F:DNA binding"/>
    <property type="evidence" value="ECO:0007669"/>
    <property type="project" value="UniProtKB-KW"/>
</dbReference>
<dbReference type="Pfam" id="PF01385">
    <property type="entry name" value="OrfB_IS605"/>
    <property type="match status" value="1"/>
</dbReference>
<evidence type="ECO:0000256" key="4">
    <source>
        <dbReference type="ARBA" id="ARBA00023172"/>
    </source>
</evidence>
<dbReference type="NCBIfam" id="TIGR01766">
    <property type="entry name" value="IS200/IS605 family accessory protein TnpB-like domain"/>
    <property type="match status" value="1"/>
</dbReference>
<feature type="domain" description="Probable transposase IS891/IS1136/IS1341" evidence="5">
    <location>
        <begin position="188"/>
        <end position="292"/>
    </location>
</feature>
<sequence>MKLVYKFRKPKSEHLDLLCSISKKLYNHANWYIRQDFFHLENWLRYQDLDFILKRSDTYRLLKAQTSQQILKILDKNWKSYFNSIKEWNKNRKKFNGHPKPPKYKQDDCNLLVYTNQNSKIENNKIVLTMSRLFKDIFPEFETPLEITIPLYKKKNFEEYQQIRILPRKKFYEIEIIYRSSIKKSKLNKDYYLSIDFGLNNLITTVENKNSKPIIVSGKVLKSINRQWNKRKARLSSIKDKQKLKWTTQLDSITLSRNSVITDYLHKTAQLIVGYCLKHEIGHICLGKLKEIKQNIRLGKQNNQNFVNIPIQKLKQIITYKAHLVGIKVHEVDESYTSKCSSLDLEPIQKHNKYQGKRIKRGLFRGSNYLLNADVNGALNILRKVVGDDFIRDLSDRGCWFQPVRIRDLFQTSHEQFLLKSYNIV</sequence>
<keyword evidence="4" id="KW-0233">DNA recombination</keyword>
<comment type="caution">
    <text evidence="7">The sequence shown here is derived from an EMBL/GenBank/DDBJ whole genome shotgun (WGS) entry which is preliminary data.</text>
</comment>
<keyword evidence="2" id="KW-0815">Transposition</keyword>
<dbReference type="GO" id="GO:0006310">
    <property type="term" value="P:DNA recombination"/>
    <property type="evidence" value="ECO:0007669"/>
    <property type="project" value="UniProtKB-KW"/>
</dbReference>
<evidence type="ECO:0008006" key="8">
    <source>
        <dbReference type="Google" id="ProtNLM"/>
    </source>
</evidence>
<reference evidence="7" key="1">
    <citation type="journal article" date="2015" name="Nature">
        <title>Complex archaea that bridge the gap between prokaryotes and eukaryotes.</title>
        <authorList>
            <person name="Spang A."/>
            <person name="Saw J.H."/>
            <person name="Jorgensen S.L."/>
            <person name="Zaremba-Niedzwiedzka K."/>
            <person name="Martijn J."/>
            <person name="Lind A.E."/>
            <person name="van Eijk R."/>
            <person name="Schleper C."/>
            <person name="Guy L."/>
            <person name="Ettema T.J."/>
        </authorList>
    </citation>
    <scope>NUCLEOTIDE SEQUENCE</scope>
</reference>
<evidence type="ECO:0000259" key="5">
    <source>
        <dbReference type="Pfam" id="PF01385"/>
    </source>
</evidence>
<dbReference type="Pfam" id="PF07282">
    <property type="entry name" value="Cas12f1-like_TNB"/>
    <property type="match status" value="1"/>
</dbReference>
<keyword evidence="3" id="KW-0238">DNA-binding</keyword>
<comment type="similarity">
    <text evidence="1">In the C-terminal section; belongs to the transposase 35 family.</text>
</comment>
<dbReference type="EMBL" id="LAZR01001241">
    <property type="protein sequence ID" value="KKN48070.1"/>
    <property type="molecule type" value="Genomic_DNA"/>
</dbReference>
<dbReference type="NCBIfam" id="NF040570">
    <property type="entry name" value="guided_TnpB"/>
    <property type="match status" value="1"/>
</dbReference>
<organism evidence="7">
    <name type="scientific">marine sediment metagenome</name>
    <dbReference type="NCBI Taxonomy" id="412755"/>
    <lineage>
        <taxon>unclassified sequences</taxon>
        <taxon>metagenomes</taxon>
        <taxon>ecological metagenomes</taxon>
    </lineage>
</organism>
<feature type="domain" description="Cas12f1-like TNB" evidence="6">
    <location>
        <begin position="313"/>
        <end position="381"/>
    </location>
</feature>
<evidence type="ECO:0000256" key="1">
    <source>
        <dbReference type="ARBA" id="ARBA00008761"/>
    </source>
</evidence>
<dbReference type="InterPro" id="IPR001959">
    <property type="entry name" value="Transposase"/>
</dbReference>
<name>A0A0F9QUV4_9ZZZZ</name>
<accession>A0A0F9QUV4</accession>
<evidence type="ECO:0000256" key="2">
    <source>
        <dbReference type="ARBA" id="ARBA00022578"/>
    </source>
</evidence>
<proteinExistence type="inferred from homology"/>
<evidence type="ECO:0000256" key="3">
    <source>
        <dbReference type="ARBA" id="ARBA00023125"/>
    </source>
</evidence>
<dbReference type="GO" id="GO:0032196">
    <property type="term" value="P:transposition"/>
    <property type="evidence" value="ECO:0007669"/>
    <property type="project" value="UniProtKB-KW"/>
</dbReference>
<evidence type="ECO:0000259" key="6">
    <source>
        <dbReference type="Pfam" id="PF07282"/>
    </source>
</evidence>